<feature type="transmembrane region" description="Helical" evidence="2">
    <location>
        <begin position="57"/>
        <end position="76"/>
    </location>
</feature>
<feature type="coiled-coil region" evidence="1">
    <location>
        <begin position="78"/>
        <end position="105"/>
    </location>
</feature>
<name>A0ABU7Z0B7_9GAMM</name>
<dbReference type="EMBL" id="JAXGFP010000005">
    <property type="protein sequence ID" value="MEG3184561.1"/>
    <property type="molecule type" value="Genomic_DNA"/>
</dbReference>
<keyword evidence="4" id="KW-1185">Reference proteome</keyword>
<feature type="transmembrane region" description="Helical" evidence="2">
    <location>
        <begin position="12"/>
        <end position="30"/>
    </location>
</feature>
<dbReference type="Proteomes" id="UP001355056">
    <property type="component" value="Unassembled WGS sequence"/>
</dbReference>
<evidence type="ECO:0000256" key="2">
    <source>
        <dbReference type="SAM" id="Phobius"/>
    </source>
</evidence>
<reference evidence="3 4" key="1">
    <citation type="journal article" date="2016" name="Int. J. Syst. Evol. Microbiol.">
        <title>Lysobacter erysipheiresistens sp. nov., an antagonist of powdery mildew, isolated from tobacco-cultivated soil.</title>
        <authorList>
            <person name="Xie B."/>
            <person name="Li T."/>
            <person name="Lin X."/>
            <person name="Wang C.J."/>
            <person name="Chen Y.J."/>
            <person name="Liu W.J."/>
            <person name="Zhao Z.W."/>
        </authorList>
    </citation>
    <scope>NUCLEOTIDE SEQUENCE [LARGE SCALE GENOMIC DNA]</scope>
    <source>
        <strain evidence="3 4">RS-LYSO-3</strain>
    </source>
</reference>
<keyword evidence="1" id="KW-0175">Coiled coil</keyword>
<evidence type="ECO:0000313" key="4">
    <source>
        <dbReference type="Proteomes" id="UP001355056"/>
    </source>
</evidence>
<protein>
    <submittedName>
        <fullName evidence="3">Phage abortive infection protein</fullName>
    </submittedName>
</protein>
<dbReference type="Pfam" id="PF16872">
    <property type="entry name" value="putAbiC"/>
    <property type="match status" value="1"/>
</dbReference>
<evidence type="ECO:0000256" key="1">
    <source>
        <dbReference type="SAM" id="Coils"/>
    </source>
</evidence>
<proteinExistence type="predicted"/>
<accession>A0ABU7Z0B7</accession>
<keyword evidence="2" id="KW-0812">Transmembrane</keyword>
<dbReference type="InterPro" id="IPR031709">
    <property type="entry name" value="PutAbiC"/>
</dbReference>
<keyword evidence="2" id="KW-0472">Membrane</keyword>
<comment type="caution">
    <text evidence="3">The sequence shown here is derived from an EMBL/GenBank/DDBJ whole genome shotgun (WGS) entry which is preliminary data.</text>
</comment>
<evidence type="ECO:0000313" key="3">
    <source>
        <dbReference type="EMBL" id="MEG3184561.1"/>
    </source>
</evidence>
<gene>
    <name evidence="3" type="ORF">SNE34_11125</name>
</gene>
<keyword evidence="2" id="KW-1133">Transmembrane helix</keyword>
<sequence>MKKLFTSDTMKFIYLVIAVAAIWYCSWLWVDRNVYSVAPWMESHAAIRALFGDKFGAINSLFSGLAFAGIIFTVLLQKRELALQREEVARNRDQLVEQNRTLNRQRFENTFFKMLELQSDITSKLDMLGSLGRKAHVDFQTALIESDTEFQIYKSLGKLTREQVRQIQDAGIVEVDYPALSAADVSTLTDALIQIPRAFESYLDDDIEMHRAKLKIAYQKVASKYLDSFSHYFRSLYRVLDFVHSNEDLKESEKNKYAKIMRSQLSDAELVCLFYNALMPYEIPGRPMELGFPKLGRLLIAYNILHNMNEADVIHRTHQKIFQESYRGEAR</sequence>
<organism evidence="3 4">
    <name type="scientific">Novilysobacter erysipheiresistens</name>
    <dbReference type="NCBI Taxonomy" id="1749332"/>
    <lineage>
        <taxon>Bacteria</taxon>
        <taxon>Pseudomonadati</taxon>
        <taxon>Pseudomonadota</taxon>
        <taxon>Gammaproteobacteria</taxon>
        <taxon>Lysobacterales</taxon>
        <taxon>Lysobacteraceae</taxon>
        <taxon>Novilysobacter</taxon>
    </lineage>
</organism>